<evidence type="ECO:0000313" key="3">
    <source>
        <dbReference type="WBParaSite" id="maker-uti_cns_0045909-snap-gene-0.14-mRNA-1"/>
    </source>
</evidence>
<sequence>LQTDQKAESQQQQPMRAQLRATLVTVRMEQQRAGENDCLNDSNDPFSVKDSASSKLHPHRLLLLNDYGSQQVAASSMATNRTRPRLLPPPVPDRNFRSLLTTDGSDSLLETEIEELKKRCDSLLLSRRLATLAAAAATAEVGEDVTSHRQPDEDDANLSEMIDLDEGSSVASLSLANKGKLCSGALIKGDGAKSSHRMANAPQQQATLQRPPPPPTHSRVLLRGTNRTLDLAGIGFGLANGSAMAASGTPEQWRLWNKGKNPKQSSSQRAMGLRDSSVFGDAAVTGATGDTSTAEETASYPPISDSQMMGAPTSQQQQQQQ</sequence>
<reference evidence="3" key="1">
    <citation type="submission" date="2016-11" db="UniProtKB">
        <authorList>
            <consortium name="WormBaseParasite"/>
        </authorList>
    </citation>
    <scope>IDENTIFICATION</scope>
</reference>
<evidence type="ECO:0000256" key="1">
    <source>
        <dbReference type="SAM" id="MobiDB-lite"/>
    </source>
</evidence>
<proteinExistence type="predicted"/>
<dbReference type="AlphaFoldDB" id="A0A1I8J4C6"/>
<keyword evidence="2" id="KW-1185">Reference proteome</keyword>
<feature type="region of interest" description="Disordered" evidence="1">
    <location>
        <begin position="254"/>
        <end position="321"/>
    </location>
</feature>
<feature type="region of interest" description="Disordered" evidence="1">
    <location>
        <begin position="191"/>
        <end position="220"/>
    </location>
</feature>
<dbReference type="Proteomes" id="UP000095280">
    <property type="component" value="Unplaced"/>
</dbReference>
<protein>
    <submittedName>
        <fullName evidence="3">E3 ubiquitin-protein ligase bre1</fullName>
    </submittedName>
</protein>
<organism evidence="2 3">
    <name type="scientific">Macrostomum lignano</name>
    <dbReference type="NCBI Taxonomy" id="282301"/>
    <lineage>
        <taxon>Eukaryota</taxon>
        <taxon>Metazoa</taxon>
        <taxon>Spiralia</taxon>
        <taxon>Lophotrochozoa</taxon>
        <taxon>Platyhelminthes</taxon>
        <taxon>Rhabditophora</taxon>
        <taxon>Macrostomorpha</taxon>
        <taxon>Macrostomida</taxon>
        <taxon>Macrostomidae</taxon>
        <taxon>Macrostomum</taxon>
    </lineage>
</organism>
<evidence type="ECO:0000313" key="2">
    <source>
        <dbReference type="Proteomes" id="UP000095280"/>
    </source>
</evidence>
<name>A0A1I8J4C6_9PLAT</name>
<dbReference type="WBParaSite" id="maker-uti_cns_0045909-snap-gene-0.14-mRNA-1">
    <property type="protein sequence ID" value="maker-uti_cns_0045909-snap-gene-0.14-mRNA-1"/>
    <property type="gene ID" value="maker-uti_cns_0045909-snap-gene-0.14"/>
</dbReference>
<feature type="region of interest" description="Disordered" evidence="1">
    <location>
        <begin position="74"/>
        <end position="95"/>
    </location>
</feature>
<accession>A0A1I8J4C6</accession>